<accession>A0A0C2SE21</accession>
<organism evidence="9 10">
    <name type="scientific">Jeotgalibacillus soli</name>
    <dbReference type="NCBI Taxonomy" id="889306"/>
    <lineage>
        <taxon>Bacteria</taxon>
        <taxon>Bacillati</taxon>
        <taxon>Bacillota</taxon>
        <taxon>Bacilli</taxon>
        <taxon>Bacillales</taxon>
        <taxon>Caryophanaceae</taxon>
        <taxon>Jeotgalibacillus</taxon>
    </lineage>
</organism>
<dbReference type="PATRIC" id="fig|889306.3.peg.573"/>
<evidence type="ECO:0000256" key="5">
    <source>
        <dbReference type="HAMAP-Rule" id="MF_01201"/>
    </source>
</evidence>
<dbReference type="Gene3D" id="2.40.37.10">
    <property type="entry name" value="Lyase, Ornithine Decarboxylase, Chain A, domain 1"/>
    <property type="match status" value="1"/>
</dbReference>
<dbReference type="Gene3D" id="3.20.20.10">
    <property type="entry name" value="Alanine racemase"/>
    <property type="match status" value="1"/>
</dbReference>
<dbReference type="Pfam" id="PF00842">
    <property type="entry name" value="Ala_racemase_C"/>
    <property type="match status" value="1"/>
</dbReference>
<reference evidence="9 10" key="1">
    <citation type="submission" date="2015-01" db="EMBL/GenBank/DDBJ databases">
        <title>Genome sequencing of Jeotgalibacillus soli.</title>
        <authorList>
            <person name="Goh K.M."/>
            <person name="Chan K.-G."/>
            <person name="Yaakop A.S."/>
            <person name="Ee R."/>
            <person name="Gan H.M."/>
            <person name="Chan C.S."/>
        </authorList>
    </citation>
    <scope>NUCLEOTIDE SEQUENCE [LARGE SCALE GENOMIC DNA]</scope>
    <source>
        <strain evidence="9 10">P9</strain>
    </source>
</reference>
<dbReference type="InterPro" id="IPR011079">
    <property type="entry name" value="Ala_racemase_C"/>
</dbReference>
<name>A0A0C2SE21_9BACL</name>
<dbReference type="FunFam" id="3.20.20.10:FF:000002">
    <property type="entry name" value="Alanine racemase"/>
    <property type="match status" value="1"/>
</dbReference>
<feature type="modified residue" description="N6-(pyridoxal phosphate)lysine" evidence="5 6">
    <location>
        <position position="42"/>
    </location>
</feature>
<dbReference type="CDD" id="cd00430">
    <property type="entry name" value="PLPDE_III_AR"/>
    <property type="match status" value="1"/>
</dbReference>
<dbReference type="PANTHER" id="PTHR30511">
    <property type="entry name" value="ALANINE RACEMASE"/>
    <property type="match status" value="1"/>
</dbReference>
<proteinExistence type="inferred from homology"/>
<evidence type="ECO:0000259" key="8">
    <source>
        <dbReference type="SMART" id="SM01005"/>
    </source>
</evidence>
<dbReference type="STRING" id="889306.KP78_05740"/>
<dbReference type="InterPro" id="IPR029066">
    <property type="entry name" value="PLP-binding_barrel"/>
</dbReference>
<comment type="function">
    <text evidence="5">Catalyzes the interconversion of L-alanine and D-alanine. May also act on other amino acids.</text>
</comment>
<dbReference type="AlphaFoldDB" id="A0A0C2SE21"/>
<evidence type="ECO:0000256" key="4">
    <source>
        <dbReference type="ARBA" id="ARBA00023235"/>
    </source>
</evidence>
<dbReference type="InterPro" id="IPR000821">
    <property type="entry name" value="Ala_racemase"/>
</dbReference>
<dbReference type="UniPathway" id="UPA00042">
    <property type="reaction ID" value="UER00497"/>
</dbReference>
<dbReference type="GO" id="GO:0008784">
    <property type="term" value="F:alanine racemase activity"/>
    <property type="evidence" value="ECO:0007669"/>
    <property type="project" value="UniProtKB-UniRule"/>
</dbReference>
<comment type="catalytic activity">
    <reaction evidence="1 5">
        <text>L-alanine = D-alanine</text>
        <dbReference type="Rhea" id="RHEA:20249"/>
        <dbReference type="ChEBI" id="CHEBI:57416"/>
        <dbReference type="ChEBI" id="CHEBI:57972"/>
        <dbReference type="EC" id="5.1.1.1"/>
    </reaction>
</comment>
<dbReference type="GO" id="GO:0030632">
    <property type="term" value="P:D-alanine biosynthetic process"/>
    <property type="evidence" value="ECO:0007669"/>
    <property type="project" value="UniProtKB-UniRule"/>
</dbReference>
<evidence type="ECO:0000256" key="2">
    <source>
        <dbReference type="ARBA" id="ARBA00001933"/>
    </source>
</evidence>
<dbReference type="InterPro" id="IPR001608">
    <property type="entry name" value="Ala_racemase_N"/>
</dbReference>
<dbReference type="GO" id="GO:0009252">
    <property type="term" value="P:peptidoglycan biosynthetic process"/>
    <property type="evidence" value="ECO:0007669"/>
    <property type="project" value="TreeGrafter"/>
</dbReference>
<dbReference type="EC" id="5.1.1.1" evidence="5"/>
<comment type="pathway">
    <text evidence="5">Amino-acid biosynthesis; D-alanine biosynthesis; D-alanine from L-alanine: step 1/1.</text>
</comment>
<dbReference type="HAMAP" id="MF_01201">
    <property type="entry name" value="Ala_racemase"/>
    <property type="match status" value="1"/>
</dbReference>
<dbReference type="PROSITE" id="PS00395">
    <property type="entry name" value="ALANINE_RACEMASE"/>
    <property type="match status" value="1"/>
</dbReference>
<comment type="cofactor">
    <cofactor evidence="2 5 6">
        <name>pyridoxal 5'-phosphate</name>
        <dbReference type="ChEBI" id="CHEBI:597326"/>
    </cofactor>
</comment>
<keyword evidence="10" id="KW-1185">Reference proteome</keyword>
<gene>
    <name evidence="9" type="ORF">KP78_05740</name>
</gene>
<dbReference type="Pfam" id="PF01168">
    <property type="entry name" value="Ala_racemase_N"/>
    <property type="match status" value="1"/>
</dbReference>
<dbReference type="SUPFAM" id="SSF51419">
    <property type="entry name" value="PLP-binding barrel"/>
    <property type="match status" value="1"/>
</dbReference>
<evidence type="ECO:0000256" key="3">
    <source>
        <dbReference type="ARBA" id="ARBA00022898"/>
    </source>
</evidence>
<dbReference type="InterPro" id="IPR020622">
    <property type="entry name" value="Ala_racemase_pyridoxalP-BS"/>
</dbReference>
<dbReference type="EMBL" id="JXRP01000006">
    <property type="protein sequence ID" value="KIL52204.1"/>
    <property type="molecule type" value="Genomic_DNA"/>
</dbReference>
<dbReference type="FunFam" id="2.40.37.10:FF:000006">
    <property type="entry name" value="Alanine racemase"/>
    <property type="match status" value="1"/>
</dbReference>
<dbReference type="SMART" id="SM01005">
    <property type="entry name" value="Ala_racemase_C"/>
    <property type="match status" value="1"/>
</dbReference>
<dbReference type="PRINTS" id="PR00992">
    <property type="entry name" value="ALARACEMASE"/>
</dbReference>
<feature type="active site" description="Proton acceptor; specific for L-alanine" evidence="5">
    <location>
        <position position="268"/>
    </location>
</feature>
<keyword evidence="3 5" id="KW-0663">Pyridoxal phosphate</keyword>
<evidence type="ECO:0000313" key="9">
    <source>
        <dbReference type="EMBL" id="KIL52204.1"/>
    </source>
</evidence>
<evidence type="ECO:0000313" key="10">
    <source>
        <dbReference type="Proteomes" id="UP000031938"/>
    </source>
</evidence>
<dbReference type="GO" id="GO:0005829">
    <property type="term" value="C:cytosol"/>
    <property type="evidence" value="ECO:0007669"/>
    <property type="project" value="TreeGrafter"/>
</dbReference>
<protein>
    <recommendedName>
        <fullName evidence="5">Alanine racemase</fullName>
        <ecNumber evidence="5">5.1.1.1</ecNumber>
    </recommendedName>
</protein>
<dbReference type="SUPFAM" id="SSF50621">
    <property type="entry name" value="Alanine racemase C-terminal domain-like"/>
    <property type="match status" value="1"/>
</dbReference>
<comment type="similarity">
    <text evidence="5">Belongs to the alanine racemase family.</text>
</comment>
<dbReference type="GO" id="GO:0030170">
    <property type="term" value="F:pyridoxal phosphate binding"/>
    <property type="evidence" value="ECO:0007669"/>
    <property type="project" value="UniProtKB-UniRule"/>
</dbReference>
<evidence type="ECO:0000256" key="7">
    <source>
        <dbReference type="PIRSR" id="PIRSR600821-52"/>
    </source>
</evidence>
<feature type="binding site" evidence="5 7">
    <location>
        <position position="315"/>
    </location>
    <ligand>
        <name>substrate</name>
    </ligand>
</feature>
<dbReference type="NCBIfam" id="TIGR00492">
    <property type="entry name" value="alr"/>
    <property type="match status" value="1"/>
</dbReference>
<feature type="active site" description="Proton acceptor; specific for D-alanine" evidence="5">
    <location>
        <position position="42"/>
    </location>
</feature>
<comment type="caution">
    <text evidence="9">The sequence shown here is derived from an EMBL/GenBank/DDBJ whole genome shotgun (WGS) entry which is preliminary data.</text>
</comment>
<feature type="domain" description="Alanine racemase C-terminal" evidence="8">
    <location>
        <begin position="247"/>
        <end position="372"/>
    </location>
</feature>
<dbReference type="PANTHER" id="PTHR30511:SF0">
    <property type="entry name" value="ALANINE RACEMASE, CATABOLIC-RELATED"/>
    <property type="match status" value="1"/>
</dbReference>
<feature type="binding site" evidence="5 7">
    <location>
        <position position="139"/>
    </location>
    <ligand>
        <name>substrate</name>
    </ligand>
</feature>
<evidence type="ECO:0000256" key="1">
    <source>
        <dbReference type="ARBA" id="ARBA00000316"/>
    </source>
</evidence>
<keyword evidence="4 5" id="KW-0413">Isomerase</keyword>
<dbReference type="InterPro" id="IPR009006">
    <property type="entry name" value="Ala_racemase/Decarboxylase_C"/>
</dbReference>
<sequence>MEISNQFYRDTWVDIDLDAIQHNVQKVKEQIRDGVSLMAVVKANAYGHGYIQVANAALEAGADHLAVAFLDEALFLRKAGITAPILVLGATRPEDVGLASRHQIQLTVYQDQWIEQAASYLNEAAPVLLHLKCDTGMGRLGIKSIKELQDIEQMIERYPSFEIYGVFTHFATADERSQRYADEQLVLFNNLIGHLKKKPKMIHASNSAATLLRQDALFTLVRFGISMYGLSPSDEIAPLIPKWLKPALSLHTRLVHVKRVKKGDKISYGSTYTAIVDEWIGTLPIGYADGWLRKLQGFEVLINGQRAPIVGRVCMDQCMIRLPKDYPLGMKVTLIGEQDGERILIDDVANYLETIHYEVACLIAARVPRVYWQNKKPKYVLNQLI</sequence>
<dbReference type="Proteomes" id="UP000031938">
    <property type="component" value="Unassembled WGS sequence"/>
</dbReference>
<evidence type="ECO:0000256" key="6">
    <source>
        <dbReference type="PIRSR" id="PIRSR600821-50"/>
    </source>
</evidence>